<dbReference type="RefSeq" id="WP_109348403.1">
    <property type="nucleotide sequence ID" value="NZ_BJUE01000065.1"/>
</dbReference>
<evidence type="ECO:0000313" key="1">
    <source>
        <dbReference type="EMBL" id="STX10583.1"/>
    </source>
</evidence>
<dbReference type="Pfam" id="PF05768">
    <property type="entry name" value="Glrx-like"/>
    <property type="match status" value="1"/>
</dbReference>
<reference evidence="1 3" key="1">
    <citation type="submission" date="2018-06" db="EMBL/GenBank/DDBJ databases">
        <authorList>
            <consortium name="Pathogen Informatics"/>
            <person name="Doyle S."/>
        </authorList>
    </citation>
    <scope>NUCLEOTIDE SEQUENCE [LARGE SCALE GENOMIC DNA]</scope>
    <source>
        <strain evidence="1 3">NCTC10597</strain>
    </source>
</reference>
<dbReference type="Proteomes" id="UP000294641">
    <property type="component" value="Unassembled WGS sequence"/>
</dbReference>
<sequence>MITYYSRPNCRLCEEGMSLLLLVQEDKEFDIVEVNIEDDDELHEKYMMKIPVVEQNGQIIQSGLLDYITLLEEIEG</sequence>
<evidence type="ECO:0000313" key="2">
    <source>
        <dbReference type="EMBL" id="TDR43331.1"/>
    </source>
</evidence>
<comment type="caution">
    <text evidence="1">The sequence shown here is derived from an EMBL/GenBank/DDBJ whole genome shotgun (WGS) entry which is preliminary data.</text>
</comment>
<dbReference type="AlphaFoldDB" id="A0A2U3AGW3"/>
<dbReference type="EMBL" id="SNZG01000002">
    <property type="protein sequence ID" value="TDR43331.1"/>
    <property type="molecule type" value="Genomic_DNA"/>
</dbReference>
<protein>
    <submittedName>
        <fullName evidence="1">Glutaredoxin-like domain (DUF836)</fullName>
    </submittedName>
    <submittedName>
        <fullName evidence="2">Glutaredoxin-like protein DUF836</fullName>
    </submittedName>
</protein>
<name>A0A2U3AGW3_9BACL</name>
<dbReference type="OrthoDB" id="32865at2"/>
<dbReference type="InterPro" id="IPR036249">
    <property type="entry name" value="Thioredoxin-like_sf"/>
</dbReference>
<dbReference type="Proteomes" id="UP000254330">
    <property type="component" value="Unassembled WGS sequence"/>
</dbReference>
<gene>
    <name evidence="2" type="ORF">DFR61_1028</name>
    <name evidence="1" type="ORF">NCTC10597_02331</name>
</gene>
<keyword evidence="4" id="KW-1185">Reference proteome</keyword>
<dbReference type="SUPFAM" id="SSF52833">
    <property type="entry name" value="Thioredoxin-like"/>
    <property type="match status" value="1"/>
</dbReference>
<dbReference type="Gene3D" id="3.40.30.10">
    <property type="entry name" value="Glutaredoxin"/>
    <property type="match status" value="1"/>
</dbReference>
<evidence type="ECO:0000313" key="4">
    <source>
        <dbReference type="Proteomes" id="UP000294641"/>
    </source>
</evidence>
<organism evidence="1 3">
    <name type="scientific">Kurthia zopfii</name>
    <dbReference type="NCBI Taxonomy" id="1650"/>
    <lineage>
        <taxon>Bacteria</taxon>
        <taxon>Bacillati</taxon>
        <taxon>Bacillota</taxon>
        <taxon>Bacilli</taxon>
        <taxon>Bacillales</taxon>
        <taxon>Caryophanaceae</taxon>
        <taxon>Kurthia</taxon>
    </lineage>
</organism>
<accession>A0A2U3AGW3</accession>
<evidence type="ECO:0000313" key="3">
    <source>
        <dbReference type="Proteomes" id="UP000254330"/>
    </source>
</evidence>
<proteinExistence type="predicted"/>
<reference evidence="2 4" key="2">
    <citation type="submission" date="2019-03" db="EMBL/GenBank/DDBJ databases">
        <title>Genomic Encyclopedia of Type Strains, Phase IV (KMG-IV): sequencing the most valuable type-strain genomes for metagenomic binning, comparative biology and taxonomic classification.</title>
        <authorList>
            <person name="Goeker M."/>
        </authorList>
    </citation>
    <scope>NUCLEOTIDE SEQUENCE [LARGE SCALE GENOMIC DNA]</scope>
    <source>
        <strain evidence="2 4">DSM 20580</strain>
    </source>
</reference>
<dbReference type="EMBL" id="UGNP01000001">
    <property type="protein sequence ID" value="STX10583.1"/>
    <property type="molecule type" value="Genomic_DNA"/>
</dbReference>
<dbReference type="InterPro" id="IPR008554">
    <property type="entry name" value="Glutaredoxin-like"/>
</dbReference>